<dbReference type="EMBL" id="JACSNV010000001">
    <property type="protein sequence ID" value="MBM6876709.1"/>
    <property type="molecule type" value="Genomic_DNA"/>
</dbReference>
<dbReference type="GO" id="GO:0008837">
    <property type="term" value="F:diaminopimelate epimerase activity"/>
    <property type="evidence" value="ECO:0007669"/>
    <property type="project" value="UniProtKB-EC"/>
</dbReference>
<dbReference type="InterPro" id="IPR018510">
    <property type="entry name" value="DAP_epimerase_AS"/>
</dbReference>
<comment type="subcellular location">
    <subcellularLocation>
        <location evidence="8">Cytoplasm</location>
    </subcellularLocation>
</comment>
<feature type="site" description="Could be important to modulate the pK values of the two catalytic cysteine residues" evidence="8">
    <location>
        <position position="162"/>
    </location>
</feature>
<dbReference type="Proteomes" id="UP000729290">
    <property type="component" value="Unassembled WGS sequence"/>
</dbReference>
<feature type="binding site" evidence="8">
    <location>
        <begin position="211"/>
        <end position="212"/>
    </location>
    <ligand>
        <name>substrate</name>
    </ligand>
</feature>
<evidence type="ECO:0000256" key="3">
    <source>
        <dbReference type="ARBA" id="ARBA00013080"/>
    </source>
</evidence>
<dbReference type="PANTHER" id="PTHR31689:SF0">
    <property type="entry name" value="DIAMINOPIMELATE EPIMERASE"/>
    <property type="match status" value="1"/>
</dbReference>
<feature type="site" description="Could be important to modulate the pK values of the two catalytic cysteine residues" evidence="8">
    <location>
        <position position="211"/>
    </location>
</feature>
<sequence>MRFTKMEGCGNDYIYINCFEEEVKWPEALAVAMSERHFGVGADGLVLILPSETADFRMRMFNLDGSEGEMCGNAVRCIGKYVYERGLTKKDTVTLETMGGIKTLKLHIQQENVIAVTVDMGEPILEAEKIPVRSEKHPVIGETLRILDREFAFTCVSMGNPHAVTFVDNTQDFDVEKYGSLVEYAPIFPNKTNTEFVQVIDRTHLAMRVWERGSGETMACGTGASAALVAAVLNGLCERKVRIQLLGGTLEIEWRESDNHVYMTGPARFSFDGVWLR</sequence>
<dbReference type="InterPro" id="IPR001653">
    <property type="entry name" value="DAP_epimerase_DapF"/>
</dbReference>
<reference evidence="10 11" key="1">
    <citation type="journal article" date="2021" name="Sci. Rep.">
        <title>The distribution of antibiotic resistance genes in chicken gut microbiota commensals.</title>
        <authorList>
            <person name="Juricova H."/>
            <person name="Matiasovicova J."/>
            <person name="Kubasova T."/>
            <person name="Cejkova D."/>
            <person name="Rychlik I."/>
        </authorList>
    </citation>
    <scope>NUCLEOTIDE SEQUENCE [LARGE SCALE GENOMIC DNA]</scope>
    <source>
        <strain evidence="10 11">An431b</strain>
    </source>
</reference>
<feature type="binding site" evidence="8">
    <location>
        <begin position="72"/>
        <end position="73"/>
    </location>
    <ligand>
        <name>substrate</name>
    </ligand>
</feature>
<comment type="function">
    <text evidence="8">Catalyzes the stereoinversion of LL-2,6-diaminopimelate (L,L-DAP) to meso-diaminopimelate (meso-DAP), a precursor of L-lysine and an essential component of the bacterial peptidoglycan.</text>
</comment>
<feature type="active site" description="Proton acceptor" evidence="8">
    <location>
        <position position="220"/>
    </location>
</feature>
<evidence type="ECO:0000256" key="1">
    <source>
        <dbReference type="ARBA" id="ARBA00005196"/>
    </source>
</evidence>
<keyword evidence="4 8" id="KW-0028">Amino-acid biosynthesis</keyword>
<protein>
    <recommendedName>
        <fullName evidence="3 8">Diaminopimelate epimerase</fullName>
        <shortName evidence="8">DAP epimerase</shortName>
        <ecNumber evidence="3 8">5.1.1.7</ecNumber>
    </recommendedName>
    <alternativeName>
        <fullName evidence="8">PLP-independent amino acid racemase</fullName>
    </alternativeName>
</protein>
<evidence type="ECO:0000256" key="6">
    <source>
        <dbReference type="ARBA" id="ARBA00023235"/>
    </source>
</evidence>
<evidence type="ECO:0000313" key="10">
    <source>
        <dbReference type="EMBL" id="MBM6876709.1"/>
    </source>
</evidence>
<feature type="binding site" evidence="8">
    <location>
        <position position="11"/>
    </location>
    <ligand>
        <name>substrate</name>
    </ligand>
</feature>
<comment type="catalytic activity">
    <reaction evidence="7 8">
        <text>(2S,6S)-2,6-diaminopimelate = meso-2,6-diaminopimelate</text>
        <dbReference type="Rhea" id="RHEA:15393"/>
        <dbReference type="ChEBI" id="CHEBI:57609"/>
        <dbReference type="ChEBI" id="CHEBI:57791"/>
        <dbReference type="EC" id="5.1.1.7"/>
    </reaction>
</comment>
<dbReference type="NCBIfam" id="TIGR00652">
    <property type="entry name" value="DapF"/>
    <property type="match status" value="1"/>
</dbReference>
<dbReference type="HAMAP" id="MF_00197">
    <property type="entry name" value="DAP_epimerase"/>
    <property type="match status" value="1"/>
</dbReference>
<dbReference type="Gene3D" id="3.10.310.10">
    <property type="entry name" value="Diaminopimelate Epimerase, Chain A, domain 1"/>
    <property type="match status" value="2"/>
</dbReference>
<dbReference type="PROSITE" id="PS01326">
    <property type="entry name" value="DAP_EPIMERASE"/>
    <property type="match status" value="1"/>
</dbReference>
<dbReference type="EC" id="5.1.1.7" evidence="3 8"/>
<dbReference type="RefSeq" id="WP_205132379.1">
    <property type="nucleotide sequence ID" value="NZ_JACSNT010000001.1"/>
</dbReference>
<feature type="active site" evidence="9">
    <location>
        <position position="71"/>
    </location>
</feature>
<keyword evidence="5 8" id="KW-0457">Lysine biosynthesis</keyword>
<keyword evidence="11" id="KW-1185">Reference proteome</keyword>
<evidence type="ECO:0000256" key="9">
    <source>
        <dbReference type="PROSITE-ProRule" id="PRU10125"/>
    </source>
</evidence>
<feature type="binding site" evidence="8">
    <location>
        <position position="193"/>
    </location>
    <ligand>
        <name>substrate</name>
    </ligand>
</feature>
<evidence type="ECO:0000256" key="7">
    <source>
        <dbReference type="ARBA" id="ARBA00051712"/>
    </source>
</evidence>
<feature type="active site" description="Proton donor" evidence="8">
    <location>
        <position position="71"/>
    </location>
</feature>
<proteinExistence type="inferred from homology"/>
<feature type="binding site" evidence="8">
    <location>
        <position position="62"/>
    </location>
    <ligand>
        <name>substrate</name>
    </ligand>
</feature>
<feature type="binding site" evidence="8">
    <location>
        <begin position="221"/>
        <end position="222"/>
    </location>
    <ligand>
        <name>substrate</name>
    </ligand>
</feature>
<accession>A0ABS2G8A5</accession>
<comment type="pathway">
    <text evidence="1 8">Amino-acid biosynthesis; L-lysine biosynthesis via DAP pathway; DL-2,6-diaminopimelate from LL-2,6-diaminopimelate: step 1/1.</text>
</comment>
<comment type="caution">
    <text evidence="10">The sequence shown here is derived from an EMBL/GenBank/DDBJ whole genome shotgun (WGS) entry which is preliminary data.</text>
</comment>
<dbReference type="Pfam" id="PF01678">
    <property type="entry name" value="DAP_epimerase"/>
    <property type="match status" value="2"/>
</dbReference>
<keyword evidence="8" id="KW-0963">Cytoplasm</keyword>
<name>A0ABS2G8A5_9FIRM</name>
<comment type="subunit">
    <text evidence="8">Homodimer.</text>
</comment>
<comment type="caution">
    <text evidence="8">Lacks conserved residue(s) required for the propagation of feature annotation.</text>
</comment>
<keyword evidence="6 8" id="KW-0413">Isomerase</keyword>
<dbReference type="PANTHER" id="PTHR31689">
    <property type="entry name" value="DIAMINOPIMELATE EPIMERASE, CHLOROPLASTIC"/>
    <property type="match status" value="1"/>
</dbReference>
<evidence type="ECO:0000256" key="2">
    <source>
        <dbReference type="ARBA" id="ARBA00010219"/>
    </source>
</evidence>
<evidence type="ECO:0000256" key="4">
    <source>
        <dbReference type="ARBA" id="ARBA00022605"/>
    </source>
</evidence>
<comment type="similarity">
    <text evidence="2 8">Belongs to the diaminopimelate epimerase family.</text>
</comment>
<evidence type="ECO:0000313" key="11">
    <source>
        <dbReference type="Proteomes" id="UP000729290"/>
    </source>
</evidence>
<feature type="binding site" evidence="8">
    <location>
        <position position="160"/>
    </location>
    <ligand>
        <name>substrate</name>
    </ligand>
</feature>
<organism evidence="10 11">
    <name type="scientific">Anaerotignum lactatifermentans</name>
    <dbReference type="NCBI Taxonomy" id="160404"/>
    <lineage>
        <taxon>Bacteria</taxon>
        <taxon>Bacillati</taxon>
        <taxon>Bacillota</taxon>
        <taxon>Clostridia</taxon>
        <taxon>Lachnospirales</taxon>
        <taxon>Anaerotignaceae</taxon>
        <taxon>Anaerotignum</taxon>
    </lineage>
</organism>
<evidence type="ECO:0000256" key="8">
    <source>
        <dbReference type="HAMAP-Rule" id="MF_00197"/>
    </source>
</evidence>
<gene>
    <name evidence="8" type="primary">dapF</name>
    <name evidence="10" type="ORF">H9X83_00840</name>
</gene>
<evidence type="ECO:0000256" key="5">
    <source>
        <dbReference type="ARBA" id="ARBA00023154"/>
    </source>
</evidence>
<dbReference type="SUPFAM" id="SSF54506">
    <property type="entry name" value="Diaminopimelate epimerase-like"/>
    <property type="match status" value="2"/>
</dbReference>